<evidence type="ECO:0000313" key="2">
    <source>
        <dbReference type="EMBL" id="GKY87552.1"/>
    </source>
</evidence>
<keyword evidence="3" id="KW-1185">Reference proteome</keyword>
<organism evidence="2 3">
    <name type="scientific">Sinisalibacter aestuarii</name>
    <dbReference type="NCBI Taxonomy" id="2949426"/>
    <lineage>
        <taxon>Bacteria</taxon>
        <taxon>Pseudomonadati</taxon>
        <taxon>Pseudomonadota</taxon>
        <taxon>Alphaproteobacteria</taxon>
        <taxon>Rhodobacterales</taxon>
        <taxon>Roseobacteraceae</taxon>
        <taxon>Sinisalibacter</taxon>
    </lineage>
</organism>
<feature type="transmembrane region" description="Helical" evidence="1">
    <location>
        <begin position="224"/>
        <end position="244"/>
    </location>
</feature>
<feature type="transmembrane region" description="Helical" evidence="1">
    <location>
        <begin position="333"/>
        <end position="356"/>
    </location>
</feature>
<feature type="transmembrane region" description="Helical" evidence="1">
    <location>
        <begin position="12"/>
        <end position="33"/>
    </location>
</feature>
<feature type="transmembrane region" description="Helical" evidence="1">
    <location>
        <begin position="89"/>
        <end position="110"/>
    </location>
</feature>
<evidence type="ECO:0000313" key="3">
    <source>
        <dbReference type="Proteomes" id="UP001144205"/>
    </source>
</evidence>
<feature type="transmembrane region" description="Helical" evidence="1">
    <location>
        <begin position="368"/>
        <end position="387"/>
    </location>
</feature>
<protein>
    <recommendedName>
        <fullName evidence="4">Glycosyltransferase RgtA/B/C/D-like domain-containing protein</fullName>
    </recommendedName>
</protein>
<dbReference type="EMBL" id="BROH01000003">
    <property type="protein sequence ID" value="GKY87552.1"/>
    <property type="molecule type" value="Genomic_DNA"/>
</dbReference>
<gene>
    <name evidence="2" type="ORF">STA1M1_14210</name>
</gene>
<evidence type="ECO:0008006" key="4">
    <source>
        <dbReference type="Google" id="ProtNLM"/>
    </source>
</evidence>
<keyword evidence="1" id="KW-0812">Transmembrane</keyword>
<evidence type="ECO:0000256" key="1">
    <source>
        <dbReference type="SAM" id="Phobius"/>
    </source>
</evidence>
<keyword evidence="1" id="KW-0472">Membrane</keyword>
<feature type="transmembrane region" description="Helical" evidence="1">
    <location>
        <begin position="122"/>
        <end position="143"/>
    </location>
</feature>
<feature type="transmembrane region" description="Helical" evidence="1">
    <location>
        <begin position="308"/>
        <end position="327"/>
    </location>
</feature>
<name>A0ABQ5LRB9_9RHOB</name>
<dbReference type="RefSeq" id="WP_281841538.1">
    <property type="nucleotide sequence ID" value="NZ_BROH01000003.1"/>
</dbReference>
<comment type="caution">
    <text evidence="2">The sequence shown here is derived from an EMBL/GenBank/DDBJ whole genome shotgun (WGS) entry which is preliminary data.</text>
</comment>
<feature type="transmembrane region" description="Helical" evidence="1">
    <location>
        <begin position="195"/>
        <end position="212"/>
    </location>
</feature>
<dbReference type="Proteomes" id="UP001144205">
    <property type="component" value="Unassembled WGS sequence"/>
</dbReference>
<feature type="transmembrane region" description="Helical" evidence="1">
    <location>
        <begin position="172"/>
        <end position="189"/>
    </location>
</feature>
<reference evidence="2" key="1">
    <citation type="journal article" date="2023" name="Int. J. Syst. Evol. Microbiol.">
        <title>Sinisalibacter aestuarii sp. nov., isolated from estuarine sediment of the Arakawa River.</title>
        <authorList>
            <person name="Arafat S.T."/>
            <person name="Hirano S."/>
            <person name="Sato A."/>
            <person name="Takeuchi K."/>
            <person name="Yasuda T."/>
            <person name="Terahara T."/>
            <person name="Hamada M."/>
            <person name="Kobayashi T."/>
        </authorList>
    </citation>
    <scope>NUCLEOTIDE SEQUENCE</scope>
    <source>
        <strain evidence="2">B-399</strain>
    </source>
</reference>
<accession>A0ABQ5LRB9</accession>
<feature type="transmembrane region" description="Helical" evidence="1">
    <location>
        <begin position="271"/>
        <end position="296"/>
    </location>
</feature>
<keyword evidence="1" id="KW-1133">Transmembrane helix</keyword>
<sequence length="523" mass="56635">MKADPPGARAPLPLRLAVLLLALAFVFGMAVTFGDGSYDWDIDHEIYFGQRFLAGELIWTQGFHDKLPFAQIAFSIPARFDDSITVVRLLSLVSVVLGALSIVVILPKIADLSALPVARRGWALAFGALLFACLGVLQISGLTSVNPDAASFALIATLLMLWTMWRPGLSGPALALALLAGSVFAAASISLRPYFIAPLAVGFLFAAAGGPFRDRPRRAIAVPLLWVLAIAAFGFGMNLLGYVLTGQVQAFRDGLATLASDLSSRSFVKSLAIAALKPRAVITLLAWAAVLALVLLQPRYFRSDRRAGLLLILLVAQVIALFAFLSVNRFWAHYFHFFSGYLALAATLAVAGWMIAPSSERGARATGAVLVGFAAIGAIWSAVILALDFGHPHEEEAALAALRTYLDETGLRNEDVLAPTSMYFQWRLHSPIGVLPHVANTEHICIGWWQHVDPVASFPLPPTEPEYCRLLLSQHRPVIVEQVFAGVERYCDWAACLLPNGYTLDRQIPVSDGNGLRIYRLAP</sequence>
<proteinExistence type="predicted"/>